<evidence type="ECO:0000259" key="8">
    <source>
        <dbReference type="Pfam" id="PF04048"/>
    </source>
</evidence>
<evidence type="ECO:0000256" key="6">
    <source>
        <dbReference type="SAM" id="Coils"/>
    </source>
</evidence>
<name>A0A8D8RD80_9HEMI</name>
<dbReference type="Pfam" id="PF20652">
    <property type="entry name" value="Sec8_C"/>
    <property type="match status" value="1"/>
</dbReference>
<feature type="domain" description="Exocyst complex component Sec8 middle helical bundle" evidence="9">
    <location>
        <begin position="287"/>
        <end position="468"/>
    </location>
</feature>
<evidence type="ECO:0000256" key="5">
    <source>
        <dbReference type="RuleBase" id="RU367079"/>
    </source>
</evidence>
<dbReference type="EMBL" id="HBUF01188986">
    <property type="protein sequence ID" value="CAG6657589.1"/>
    <property type="molecule type" value="Transcribed_RNA"/>
</dbReference>
<evidence type="ECO:0000259" key="9">
    <source>
        <dbReference type="Pfam" id="PF20652"/>
    </source>
</evidence>
<dbReference type="EMBL" id="HBUF01155751">
    <property type="protein sequence ID" value="CAG6649101.1"/>
    <property type="molecule type" value="Transcribed_RNA"/>
</dbReference>
<dbReference type="GO" id="GO:0006612">
    <property type="term" value="P:protein targeting to membrane"/>
    <property type="evidence" value="ECO:0007669"/>
    <property type="project" value="UniProtKB-UniRule"/>
</dbReference>
<keyword evidence="4 5" id="KW-0653">Protein transport</keyword>
<dbReference type="GO" id="GO:0045202">
    <property type="term" value="C:synapse"/>
    <property type="evidence" value="ECO:0007669"/>
    <property type="project" value="TreeGrafter"/>
</dbReference>
<dbReference type="GO" id="GO:0090522">
    <property type="term" value="P:vesicle tethering involved in exocytosis"/>
    <property type="evidence" value="ECO:0007669"/>
    <property type="project" value="UniProtKB-UniRule"/>
</dbReference>
<keyword evidence="6" id="KW-0175">Coiled coil</keyword>
<sequence>MDIPPPTKPPRGVKPPKETSGLLMSVIRTLSASESNEQRDRERAKLEKEYKKSDKQIEEYVSLHHEDLTQIMQLFAKLSSLVSSSKERITTVRENLQACKVLLSCRHEELKKLWLEGVEHKHMIQLLEDIEQIKEMPSKVNAHMSKKQYLTATRLVISSLAACEGSLSQVEALKQLRNELQNKKQQLHTCLTQDLSRHIYLVSTQDILPSLRRQGSLRDRQGSGREFGGGGFTRGSELRTSQRLARKHSVVVTSGGVADGVNGVALIAVGSGDKEQVLEEDLSLADPESDSAHFVKIIIECLILLNKLPDTVEKIKTDMETQLRGLILRTTQDLLASSSGSDPAAQGSLSSSQCLIQLLNALMEQFKAVLAVHRDVVLKYIRTKSNLVLQLYTESFVWNIMQRTLQSLLSSYLNIKGGSPHTNSSQATSLTNGNVGDDIGINLSSYYARKKPVAKTRKVLFKFDHSTVSHNSGGIPSVSDTGSFTDTRHKLLLVKPDPAHITTLYTPLMGMIDEFDVLVSDSAGTPEPSSLAVFINDYVRDIYLVEYHDTLLASVESVTKSSDSWRSITSVAQNSALDLPKPLLQSVVRVDEKLQQLKHLMDCLPHHVPNVYHILISVLRNFHDTCQAGYRGIVQPDPEDRRICSAAWLKDEDICRFLKSLPNWLELAASRRKRKLSHPIEESPETVRDRNIKEAEMLSQNLSGGSIGAHEIISDINQLKCLAQLQESMEWFSSRLSLLLSPSTAISTSQGTTFSAIPQIYVTSAAPQSDSVTSQLSVTLESLAGEFLELAHTCLLVLHLEVRVQCFHYLLPKKNNIYVEPKVIELSRSLATLDEAMSTCLQPEKTKYIFEGIGDMIGKILMSSVQYWTRIDQSDVNKMGRHIYTLQQSIASITMSREISLDQTRRYFHLLTLSPDEILNDILESGPQYTDLEYMHALQLIHRCRTRAASPTTDPNIHMNRLNDILTEMRRKY</sequence>
<evidence type="ECO:0000256" key="7">
    <source>
        <dbReference type="SAM" id="MobiDB-lite"/>
    </source>
</evidence>
<dbReference type="PANTHER" id="PTHR14146:SF0">
    <property type="entry name" value="EXOCYST COMPLEX COMPONENT 4"/>
    <property type="match status" value="1"/>
</dbReference>
<dbReference type="InterPro" id="IPR048630">
    <property type="entry name" value="Sec8_M"/>
</dbReference>
<dbReference type="Pfam" id="PF04048">
    <property type="entry name" value="Sec8_N"/>
    <property type="match status" value="1"/>
</dbReference>
<dbReference type="GO" id="GO:0000145">
    <property type="term" value="C:exocyst"/>
    <property type="evidence" value="ECO:0007669"/>
    <property type="project" value="UniProtKB-UniRule"/>
</dbReference>
<dbReference type="GO" id="GO:0032584">
    <property type="term" value="C:growth cone membrane"/>
    <property type="evidence" value="ECO:0007669"/>
    <property type="project" value="TreeGrafter"/>
</dbReference>
<evidence type="ECO:0000256" key="3">
    <source>
        <dbReference type="ARBA" id="ARBA00022483"/>
    </source>
</evidence>
<comment type="function">
    <text evidence="5">Component of the exocyst complex involved in the docking of exocytic vesicles with fusion sites on the plasma membrane.</text>
</comment>
<dbReference type="EMBL" id="HBUF01155753">
    <property type="protein sequence ID" value="CAG6649103.1"/>
    <property type="molecule type" value="Transcribed_RNA"/>
</dbReference>
<dbReference type="GO" id="GO:0006904">
    <property type="term" value="P:vesicle docking involved in exocytosis"/>
    <property type="evidence" value="ECO:0007669"/>
    <property type="project" value="InterPro"/>
</dbReference>
<dbReference type="InterPro" id="IPR007191">
    <property type="entry name" value="Sec8_exocyst_N"/>
</dbReference>
<reference evidence="10" key="1">
    <citation type="submission" date="2021-05" db="EMBL/GenBank/DDBJ databases">
        <authorList>
            <person name="Alioto T."/>
            <person name="Alioto T."/>
            <person name="Gomez Garrido J."/>
        </authorList>
    </citation>
    <scope>NUCLEOTIDE SEQUENCE</scope>
</reference>
<feature type="coiled-coil region" evidence="6">
    <location>
        <begin position="163"/>
        <end position="193"/>
    </location>
</feature>
<dbReference type="PANTHER" id="PTHR14146">
    <property type="entry name" value="EXOCYST COMPLEX COMPONENT 4"/>
    <property type="match status" value="1"/>
</dbReference>
<dbReference type="GO" id="GO:0015031">
    <property type="term" value="P:protein transport"/>
    <property type="evidence" value="ECO:0007669"/>
    <property type="project" value="UniProtKB-KW"/>
</dbReference>
<dbReference type="GO" id="GO:0007268">
    <property type="term" value="P:chemical synaptic transmission"/>
    <property type="evidence" value="ECO:0007669"/>
    <property type="project" value="TreeGrafter"/>
</dbReference>
<protein>
    <recommendedName>
        <fullName evidence="5">Exocyst complex component Sec8</fullName>
    </recommendedName>
</protein>
<proteinExistence type="inferred from homology"/>
<dbReference type="AlphaFoldDB" id="A0A8D8RD80"/>
<keyword evidence="2 5" id="KW-0813">Transport</keyword>
<dbReference type="EMBL" id="HBUF01155752">
    <property type="protein sequence ID" value="CAG6649102.1"/>
    <property type="molecule type" value="Transcribed_RNA"/>
</dbReference>
<evidence type="ECO:0000256" key="2">
    <source>
        <dbReference type="ARBA" id="ARBA00022448"/>
    </source>
</evidence>
<accession>A0A8D8RD80</accession>
<feature type="domain" description="Exocyst complex component Sec8 N-terminal" evidence="8">
    <location>
        <begin position="45"/>
        <end position="142"/>
    </location>
</feature>
<comment type="similarity">
    <text evidence="1 5">Belongs to the SEC8 family.</text>
</comment>
<dbReference type="GO" id="GO:0006893">
    <property type="term" value="P:Golgi to plasma membrane transport"/>
    <property type="evidence" value="ECO:0007669"/>
    <property type="project" value="TreeGrafter"/>
</dbReference>
<evidence type="ECO:0000256" key="4">
    <source>
        <dbReference type="ARBA" id="ARBA00022927"/>
    </source>
</evidence>
<feature type="compositionally biased region" description="Pro residues" evidence="7">
    <location>
        <begin position="1"/>
        <end position="13"/>
    </location>
</feature>
<evidence type="ECO:0000313" key="10">
    <source>
        <dbReference type="EMBL" id="CAG6649103.1"/>
    </source>
</evidence>
<dbReference type="InterPro" id="IPR039682">
    <property type="entry name" value="Sec8/EXOC4"/>
</dbReference>
<keyword evidence="3 5" id="KW-0268">Exocytosis</keyword>
<evidence type="ECO:0000256" key="1">
    <source>
        <dbReference type="ARBA" id="ARBA00010470"/>
    </source>
</evidence>
<feature type="coiled-coil region" evidence="6">
    <location>
        <begin position="36"/>
        <end position="63"/>
    </location>
</feature>
<organism evidence="10">
    <name type="scientific">Cacopsylla melanoneura</name>
    <dbReference type="NCBI Taxonomy" id="428564"/>
    <lineage>
        <taxon>Eukaryota</taxon>
        <taxon>Metazoa</taxon>
        <taxon>Ecdysozoa</taxon>
        <taxon>Arthropoda</taxon>
        <taxon>Hexapoda</taxon>
        <taxon>Insecta</taxon>
        <taxon>Pterygota</taxon>
        <taxon>Neoptera</taxon>
        <taxon>Paraneoptera</taxon>
        <taxon>Hemiptera</taxon>
        <taxon>Sternorrhyncha</taxon>
        <taxon>Psylloidea</taxon>
        <taxon>Psyllidae</taxon>
        <taxon>Psyllinae</taxon>
        <taxon>Cacopsylla</taxon>
    </lineage>
</organism>
<feature type="region of interest" description="Disordered" evidence="7">
    <location>
        <begin position="1"/>
        <end position="20"/>
    </location>
</feature>
<feature type="region of interest" description="Disordered" evidence="7">
    <location>
        <begin position="213"/>
        <end position="239"/>
    </location>
</feature>